<evidence type="ECO:0000256" key="1">
    <source>
        <dbReference type="SAM" id="Phobius"/>
    </source>
</evidence>
<keyword evidence="1" id="KW-0812">Transmembrane</keyword>
<dbReference type="EMBL" id="WAAU01000014">
    <property type="protein sequence ID" value="KAB1157269.1"/>
    <property type="molecule type" value="Genomic_DNA"/>
</dbReference>
<feature type="domain" description="Calcineurin-like phosphoesterase" evidence="2">
    <location>
        <begin position="45"/>
        <end position="240"/>
    </location>
</feature>
<protein>
    <submittedName>
        <fullName evidence="4">Phosphoesterase</fullName>
    </submittedName>
</protein>
<evidence type="ECO:0000313" key="5">
    <source>
        <dbReference type="Proteomes" id="UP000467305"/>
    </source>
</evidence>
<evidence type="ECO:0000259" key="3">
    <source>
        <dbReference type="Pfam" id="PF03865"/>
    </source>
</evidence>
<evidence type="ECO:0000313" key="4">
    <source>
        <dbReference type="EMBL" id="KAB1157269.1"/>
    </source>
</evidence>
<dbReference type="InterPro" id="IPR004843">
    <property type="entry name" value="Calcineurin-like_PHP"/>
</dbReference>
<dbReference type="Gene3D" id="2.40.160.50">
    <property type="entry name" value="membrane protein fhac: a member of the omp85/tpsb transporter family"/>
    <property type="match status" value="1"/>
</dbReference>
<dbReference type="Pfam" id="PF03865">
    <property type="entry name" value="ShlB"/>
    <property type="match status" value="1"/>
</dbReference>
<dbReference type="Proteomes" id="UP000467305">
    <property type="component" value="Unassembled WGS sequence"/>
</dbReference>
<dbReference type="Gene3D" id="3.60.21.10">
    <property type="match status" value="1"/>
</dbReference>
<dbReference type="InterPro" id="IPR029052">
    <property type="entry name" value="Metallo-depent_PP-like"/>
</dbReference>
<proteinExistence type="predicted"/>
<sequence length="1234" mass="141465">MNSVKSFLYFITIMLLIGCASYNAKYADKTAPKTVTTNKKIAHSFYLIGDAGNAEMGKTIPSLTYFQEALNKSDKNSTALFLGDNVYPYGVPKKSSKERALAEHRIQTQINAVKDFKGKPIFIPGNHDWYNGLKGLKRQEKIVEKALGKNSFLPEDGCGLKKVEINDDITLIIIDSRWFIADWDKHPTINEDCDIKTRERFIDEVWGLFKKNRYKNVVVAMHHPMFSNGPHGGSYSFKDHMKPFPILGTLKNGLRTHVGIQTDIFNKNYTDFVKQLQTIAGDFRQNIVFVSGHEHNLQYIEDNPVDENILNYGKFKQIISGSGSKESAALANYGAQFTYGNHGYAILNYYTDGSAIVEFYSANEKDGNKLLFSKEIIKPKKTQEYNSFPEYDAHKEFVETSIYDKESTEVSGFHKFMWGDLHREKYGKKVKVPVLELDKVYGGLKPIRRGGGNQTNSLRLENPDGKQYVLRSIVKDGSRIMGGILKGTFLVDVVQDIFTMSHPYAAFVIPDMAKSVNIYHTNPKLYYMPKQPILGQYNDIFGGSLYLLEERPAGDRSELDNFGNSKKIVNTFDVLEKIRKNGKHSVDQDWAIRSRLFDMVIGDWDRHEDQWRWASFKTDDGKTFYRPIPRDRDQPFSKFDGVMIPLFQQFAPLVKNMQTFEDDIKDMKWYNNYPRFFDAEFLNKLTLDDWYKQADYIQKNLTDEVIENAIKQLPKSIYDIDGEETIAKIKARRNKLKDIAKRYYEKQAKIVYVVGTDKKDKFIIKRLNDDETNVTVFRKDNEIYNRTFKTKETKEVQLYGLNGDDEFLISGDVNDGILLRIIGGQDHDVYTDESKVSGWSKKTKIYDYKSKKNTVNPSSETADLRSDNYFKNTYNHRDINNNTTVVFPNIGSNPDDGFFFGATLTYTKQGFKKRPFGSQHIVSANYYSSTSGYDVEYNGEFTEFIGNWSLHLKAKVTSDNYSINFFGWGNDSSFLMPTGDMDEDLDFYRVKRSELSFTPSLLRRLRGGSIVKLSASVEGYEIQNTPNRNITNFNQSPINIFDTNYFLGGELSFTHNRVDNASFPTKGMNFEASIGAKTKSDDFDRRFGYIKSSLAFYQNLVQNRSLVFASEIGTHINIGNRFEFYQGATLGGDKSLRGFNRQRFTGTESFYHSNDLRLRFGRLNTGIMPMKIGITGGFDYGRVWSPYSPNSTTWHTSYGGSVWLSGIDLFTMNISYFQGNSNEDRFAFGIGFSF</sequence>
<dbReference type="InterPro" id="IPR005565">
    <property type="entry name" value="Hemolysn_activator_HlyB_C"/>
</dbReference>
<evidence type="ECO:0000259" key="2">
    <source>
        <dbReference type="Pfam" id="PF00149"/>
    </source>
</evidence>
<organism evidence="4 5">
    <name type="scientific">Tenacibaculum aiptasiae</name>
    <dbReference type="NCBI Taxonomy" id="426481"/>
    <lineage>
        <taxon>Bacteria</taxon>
        <taxon>Pseudomonadati</taxon>
        <taxon>Bacteroidota</taxon>
        <taxon>Flavobacteriia</taxon>
        <taxon>Flavobacteriales</taxon>
        <taxon>Flavobacteriaceae</taxon>
        <taxon>Tenacibaculum</taxon>
    </lineage>
</organism>
<feature type="transmembrane region" description="Helical" evidence="1">
    <location>
        <begin position="7"/>
        <end position="24"/>
    </location>
</feature>
<dbReference type="PROSITE" id="PS51257">
    <property type="entry name" value="PROKAR_LIPOPROTEIN"/>
    <property type="match status" value="1"/>
</dbReference>
<accession>A0A7J5AJU0</accession>
<dbReference type="AlphaFoldDB" id="A0A7J5AJU0"/>
<dbReference type="GO" id="GO:0016787">
    <property type="term" value="F:hydrolase activity"/>
    <property type="evidence" value="ECO:0007669"/>
    <property type="project" value="InterPro"/>
</dbReference>
<dbReference type="SUPFAM" id="SSF56300">
    <property type="entry name" value="Metallo-dependent phosphatases"/>
    <property type="match status" value="1"/>
</dbReference>
<keyword evidence="1" id="KW-1133">Transmembrane helix</keyword>
<keyword evidence="1" id="KW-0472">Membrane</keyword>
<gene>
    <name evidence="4" type="ORF">F7018_10065</name>
</gene>
<dbReference type="OrthoDB" id="333971at2"/>
<dbReference type="RefSeq" id="WP_150899938.1">
    <property type="nucleotide sequence ID" value="NZ_WAAU01000014.1"/>
</dbReference>
<reference evidence="4 5" key="1">
    <citation type="submission" date="2019-09" db="EMBL/GenBank/DDBJ databases">
        <authorList>
            <person name="Cao W.R."/>
        </authorList>
    </citation>
    <scope>NUCLEOTIDE SEQUENCE [LARGE SCALE GENOMIC DNA]</scope>
    <source>
        <strain evidence="5">a4</strain>
    </source>
</reference>
<comment type="caution">
    <text evidence="4">The sequence shown here is derived from an EMBL/GenBank/DDBJ whole genome shotgun (WGS) entry which is preliminary data.</text>
</comment>
<dbReference type="Pfam" id="PF00149">
    <property type="entry name" value="Metallophos"/>
    <property type="match status" value="1"/>
</dbReference>
<name>A0A7J5AJU0_9FLAO</name>
<keyword evidence="5" id="KW-1185">Reference proteome</keyword>
<feature type="domain" description="Haemolysin activator HlyB C-terminal" evidence="3">
    <location>
        <begin position="1075"/>
        <end position="1200"/>
    </location>
</feature>